<evidence type="ECO:0000313" key="1">
    <source>
        <dbReference type="EMBL" id="QJI02025.1"/>
    </source>
</evidence>
<organism evidence="1">
    <name type="scientific">viral metagenome</name>
    <dbReference type="NCBI Taxonomy" id="1070528"/>
    <lineage>
        <taxon>unclassified sequences</taxon>
        <taxon>metagenomes</taxon>
        <taxon>organismal metagenomes</taxon>
    </lineage>
</organism>
<protein>
    <submittedName>
        <fullName evidence="1">Uncharacterized protein</fullName>
    </submittedName>
</protein>
<dbReference type="EMBL" id="MT144970">
    <property type="protein sequence ID" value="QJI02025.1"/>
    <property type="molecule type" value="Genomic_DNA"/>
</dbReference>
<name>A0A6M3XVL3_9ZZZZ</name>
<proteinExistence type="predicted"/>
<reference evidence="1" key="1">
    <citation type="submission" date="2020-03" db="EMBL/GenBank/DDBJ databases">
        <title>The deep terrestrial virosphere.</title>
        <authorList>
            <person name="Holmfeldt K."/>
            <person name="Nilsson E."/>
            <person name="Simone D."/>
            <person name="Lopez-Fernandez M."/>
            <person name="Wu X."/>
            <person name="de Brujin I."/>
            <person name="Lundin D."/>
            <person name="Andersson A."/>
            <person name="Bertilsson S."/>
            <person name="Dopson M."/>
        </authorList>
    </citation>
    <scope>NUCLEOTIDE SEQUENCE</scope>
    <source>
        <strain evidence="1">TM448B02886</strain>
    </source>
</reference>
<accession>A0A6M3XVL3</accession>
<gene>
    <name evidence="1" type="ORF">TM448B02886_0004</name>
</gene>
<sequence length="84" mass="9351">MANVYNKNMNTKVSPKEAVGQIMEAQGRRWNWLAEQIAEATGSPMHDSTLHRILTGMEGHRLTPELKAIIAGILGEPINVLFPR</sequence>
<dbReference type="AlphaFoldDB" id="A0A6M3XVL3"/>